<comment type="subcellular location">
    <subcellularLocation>
        <location evidence="10">Cell membrane</location>
        <topology evidence="10">Peripheral membrane protein</topology>
        <orientation evidence="10">Cytoplasmic side</orientation>
    </subcellularLocation>
</comment>
<dbReference type="STRING" id="1531429.JI75_06295"/>
<comment type="catalytic activity">
    <reaction evidence="10">
        <text>di-trans,octa-cis-undecaprenyl diphospho-N-acetyl-alpha-D-muramoyl-L-alanyl-D-glutamyl-meso-2,6-diaminopimeloyl-D-alanyl-D-alanine + UDP-N-acetyl-alpha-D-glucosamine = di-trans,octa-cis-undecaprenyl diphospho-[N-acetyl-alpha-D-glucosaminyl-(1-&gt;4)]-N-acetyl-alpha-D-muramoyl-L-alanyl-D-glutamyl-meso-2,6-diaminopimeloyl-D-alanyl-D-alanine + UDP + H(+)</text>
        <dbReference type="Rhea" id="RHEA:31227"/>
        <dbReference type="ChEBI" id="CHEBI:15378"/>
        <dbReference type="ChEBI" id="CHEBI:57705"/>
        <dbReference type="ChEBI" id="CHEBI:58223"/>
        <dbReference type="ChEBI" id="CHEBI:61387"/>
        <dbReference type="ChEBI" id="CHEBI:61388"/>
        <dbReference type="EC" id="2.4.1.227"/>
    </reaction>
</comment>
<feature type="domain" description="Glycosyltransferase family 28 N-terminal" evidence="11">
    <location>
        <begin position="3"/>
        <end position="139"/>
    </location>
</feature>
<feature type="binding site" evidence="10">
    <location>
        <position position="122"/>
    </location>
    <ligand>
        <name>UDP-N-acetyl-alpha-D-glucosamine</name>
        <dbReference type="ChEBI" id="CHEBI:57705"/>
    </ligand>
</feature>
<evidence type="ECO:0000256" key="3">
    <source>
        <dbReference type="ARBA" id="ARBA00022676"/>
    </source>
</evidence>
<dbReference type="Proteomes" id="UP000031121">
    <property type="component" value="Chromosome"/>
</dbReference>
<dbReference type="Pfam" id="PF03033">
    <property type="entry name" value="Glyco_transf_28"/>
    <property type="match status" value="1"/>
</dbReference>
<dbReference type="CDD" id="cd03785">
    <property type="entry name" value="GT28_MurG"/>
    <property type="match status" value="1"/>
</dbReference>
<accession>A0A0A8B481</accession>
<feature type="binding site" evidence="10">
    <location>
        <position position="164"/>
    </location>
    <ligand>
        <name>UDP-N-acetyl-alpha-D-glucosamine</name>
        <dbReference type="ChEBI" id="CHEBI:57705"/>
    </ligand>
</feature>
<comment type="function">
    <text evidence="10">Cell wall formation. Catalyzes the transfer of a GlcNAc subunit on undecaprenyl-pyrophosphoryl-MurNAc-pentapeptide (lipid intermediate I) to form undecaprenyl-pyrophosphoryl-MurNAc-(pentapeptide)GlcNAc (lipid intermediate II).</text>
</comment>
<organism evidence="13 14">
    <name type="scientific">Berryella intestinalis</name>
    <dbReference type="NCBI Taxonomy" id="1531429"/>
    <lineage>
        <taxon>Bacteria</taxon>
        <taxon>Bacillati</taxon>
        <taxon>Actinomycetota</taxon>
        <taxon>Coriobacteriia</taxon>
        <taxon>Eggerthellales</taxon>
        <taxon>Eggerthellaceae</taxon>
        <taxon>Berryella</taxon>
    </lineage>
</organism>
<protein>
    <recommendedName>
        <fullName evidence="10">UDP-N-acetylglucosamine--N-acetylmuramyl-(pentapeptide) pyrophosphoryl-undecaprenol N-acetylglucosamine transferase</fullName>
        <ecNumber evidence="10">2.4.1.227</ecNumber>
    </recommendedName>
    <alternativeName>
        <fullName evidence="10">Undecaprenyl-PP-MurNAc-pentapeptide-UDPGlcNAc GlcNAc transferase</fullName>
    </alternativeName>
</protein>
<dbReference type="RefSeq" id="WP_039689549.1">
    <property type="nucleotide sequence ID" value="NZ_CP009302.1"/>
</dbReference>
<keyword evidence="5 10" id="KW-0133">Cell shape</keyword>
<feature type="binding site" evidence="10">
    <location>
        <position position="296"/>
    </location>
    <ligand>
        <name>UDP-N-acetyl-alpha-D-glucosamine</name>
        <dbReference type="ChEBI" id="CHEBI:57705"/>
    </ligand>
</feature>
<dbReference type="GO" id="GO:0051301">
    <property type="term" value="P:cell division"/>
    <property type="evidence" value="ECO:0007669"/>
    <property type="project" value="UniProtKB-KW"/>
</dbReference>
<evidence type="ECO:0000256" key="1">
    <source>
        <dbReference type="ARBA" id="ARBA00022475"/>
    </source>
</evidence>
<dbReference type="Gene3D" id="3.40.50.2000">
    <property type="entry name" value="Glycogen Phosphorylase B"/>
    <property type="match status" value="2"/>
</dbReference>
<dbReference type="GO" id="GO:0050511">
    <property type="term" value="F:undecaprenyldiphospho-muramoylpentapeptide beta-N-acetylglucosaminyltransferase activity"/>
    <property type="evidence" value="ECO:0007669"/>
    <property type="project" value="UniProtKB-UniRule"/>
</dbReference>
<evidence type="ECO:0000256" key="8">
    <source>
        <dbReference type="ARBA" id="ARBA00023306"/>
    </source>
</evidence>
<dbReference type="PANTHER" id="PTHR21015:SF22">
    <property type="entry name" value="GLYCOSYLTRANSFERASE"/>
    <property type="match status" value="1"/>
</dbReference>
<keyword evidence="14" id="KW-1185">Reference proteome</keyword>
<evidence type="ECO:0000313" key="14">
    <source>
        <dbReference type="Proteomes" id="UP000031121"/>
    </source>
</evidence>
<evidence type="ECO:0000256" key="7">
    <source>
        <dbReference type="ARBA" id="ARBA00023136"/>
    </source>
</evidence>
<dbReference type="AlphaFoldDB" id="A0A0A8B481"/>
<keyword evidence="8 10" id="KW-0131">Cell cycle</keyword>
<name>A0A0A8B481_9ACTN</name>
<keyword evidence="9 10" id="KW-0961">Cell wall biogenesis/degradation</keyword>
<dbReference type="UniPathway" id="UPA00219"/>
<evidence type="ECO:0000256" key="6">
    <source>
        <dbReference type="ARBA" id="ARBA00022984"/>
    </source>
</evidence>
<dbReference type="NCBIfam" id="TIGR01133">
    <property type="entry name" value="murG"/>
    <property type="match status" value="1"/>
</dbReference>
<evidence type="ECO:0000259" key="11">
    <source>
        <dbReference type="Pfam" id="PF03033"/>
    </source>
</evidence>
<dbReference type="InterPro" id="IPR007235">
    <property type="entry name" value="Glyco_trans_28_C"/>
</dbReference>
<evidence type="ECO:0000256" key="10">
    <source>
        <dbReference type="HAMAP-Rule" id="MF_00033"/>
    </source>
</evidence>
<dbReference type="GO" id="GO:0005975">
    <property type="term" value="P:carbohydrate metabolic process"/>
    <property type="evidence" value="ECO:0007669"/>
    <property type="project" value="InterPro"/>
</dbReference>
<evidence type="ECO:0000313" key="13">
    <source>
        <dbReference type="EMBL" id="AJC12321.1"/>
    </source>
</evidence>
<dbReference type="EC" id="2.4.1.227" evidence="10"/>
<feature type="binding site" evidence="10">
    <location>
        <position position="194"/>
    </location>
    <ligand>
        <name>UDP-N-acetyl-alpha-D-glucosamine</name>
        <dbReference type="ChEBI" id="CHEBI:57705"/>
    </ligand>
</feature>
<dbReference type="GO" id="GO:0071555">
    <property type="term" value="P:cell wall organization"/>
    <property type="evidence" value="ECO:0007669"/>
    <property type="project" value="UniProtKB-KW"/>
</dbReference>
<feature type="domain" description="Glycosyl transferase family 28 C-terminal" evidence="12">
    <location>
        <begin position="187"/>
        <end position="353"/>
    </location>
</feature>
<comment type="similarity">
    <text evidence="10">Belongs to the glycosyltransferase 28 family. MurG subfamily.</text>
</comment>
<reference evidence="14" key="1">
    <citation type="submission" date="2014-08" db="EMBL/GenBank/DDBJ databases">
        <title>Coriobacteriaceae sp. complete genome.</title>
        <authorList>
            <person name="Looft T."/>
            <person name="Bayles D.O."/>
            <person name="Stanton T.B."/>
        </authorList>
    </citation>
    <scope>NUCLEOTIDE SEQUENCE [LARGE SCALE GENOMIC DNA]</scope>
    <source>
        <strain evidence="14">68-1-3</strain>
    </source>
</reference>
<evidence type="ECO:0000256" key="4">
    <source>
        <dbReference type="ARBA" id="ARBA00022679"/>
    </source>
</evidence>
<proteinExistence type="inferred from homology"/>
<keyword evidence="7 10" id="KW-0472">Membrane</keyword>
<dbReference type="OrthoDB" id="9808936at2"/>
<dbReference type="GO" id="GO:0005886">
    <property type="term" value="C:plasma membrane"/>
    <property type="evidence" value="ECO:0007669"/>
    <property type="project" value="UniProtKB-SubCell"/>
</dbReference>
<sequence length="374" mass="39205">MRIVLSGGGTAGHINPALALAETLEVRGHEVFFAGTPRGIEARLAVEAGLSYEAFEASGFDRAHPASLPQGIARIARSTKRAVAWFDRIDPDAVAVFGGYVCIPVGRAALKRRIPLVVHEQNSVMGLANRYLGKRADAVCLTYGEAAEGVRGLGPTVVTGNPVRASVLSATREEGREMLGIPDDALVLLVTGGSLGARHLNGAVAALKDRLLSHPSLHVVHVTGPKELDAVGERLALTPDQAQRWHLFGYQNEMGKCMAAADAIVSRAGATSLAEISARAIPAVLVPFPHATADHQTMNARSYVDAGCALCIADDQVDTPQFESALCRLIEDESMRASMTAAARGLNAADAASLLADAVERAAASRARTRGAEG</sequence>
<keyword evidence="1 10" id="KW-1003">Cell membrane</keyword>
<reference evidence="13 14" key="2">
    <citation type="journal article" date="2015" name="Genome Announc.">
        <title>Complete Genome Sequence of Coriobacteriaceae Strain 68-1-3, a Novel Mucus-Degrading Isolate from the Swine Intestinal Tract.</title>
        <authorList>
            <person name="Looft T."/>
            <person name="Bayles D.O."/>
            <person name="Alt D.P."/>
            <person name="Stanton T.B."/>
        </authorList>
    </citation>
    <scope>NUCLEOTIDE SEQUENCE [LARGE SCALE GENOMIC DNA]</scope>
    <source>
        <strain evidence="13 14">68-1-3</strain>
    </source>
</reference>
<dbReference type="PANTHER" id="PTHR21015">
    <property type="entry name" value="UDP-N-ACETYLGLUCOSAMINE--N-ACETYLMURAMYL-(PENTAPEPTIDE) PYROPHOSPHORYL-UNDECAPRENOL N-ACETYLGLUCOSAMINE TRANSFERASE 1"/>
    <property type="match status" value="1"/>
</dbReference>
<dbReference type="GO" id="GO:0051991">
    <property type="term" value="F:UDP-N-acetyl-D-glucosamine:N-acetylmuramoyl-L-alanyl-D-glutamyl-meso-2,6-diaminopimelyl-D-alanyl-D-alanine-diphosphoundecaprenol 4-beta-N-acetylglucosaminlytransferase activity"/>
    <property type="evidence" value="ECO:0007669"/>
    <property type="project" value="RHEA"/>
</dbReference>
<dbReference type="GO" id="GO:0008360">
    <property type="term" value="P:regulation of cell shape"/>
    <property type="evidence" value="ECO:0007669"/>
    <property type="project" value="UniProtKB-KW"/>
</dbReference>
<evidence type="ECO:0000256" key="5">
    <source>
        <dbReference type="ARBA" id="ARBA00022960"/>
    </source>
</evidence>
<dbReference type="SUPFAM" id="SSF53756">
    <property type="entry name" value="UDP-Glycosyltransferase/glycogen phosphorylase"/>
    <property type="match status" value="1"/>
</dbReference>
<dbReference type="InterPro" id="IPR006009">
    <property type="entry name" value="GlcNAc_MurG"/>
</dbReference>
<dbReference type="HAMAP" id="MF_00033">
    <property type="entry name" value="MurG"/>
    <property type="match status" value="1"/>
</dbReference>
<dbReference type="Pfam" id="PF04101">
    <property type="entry name" value="Glyco_tran_28_C"/>
    <property type="match status" value="1"/>
</dbReference>
<keyword evidence="4 10" id="KW-0808">Transferase</keyword>
<keyword evidence="3 10" id="KW-0328">Glycosyltransferase</keyword>
<gene>
    <name evidence="10" type="primary">murG</name>
    <name evidence="13" type="ORF">JI75_06295</name>
</gene>
<feature type="binding site" evidence="10">
    <location>
        <begin position="10"/>
        <end position="12"/>
    </location>
    <ligand>
        <name>UDP-N-acetyl-alpha-D-glucosamine</name>
        <dbReference type="ChEBI" id="CHEBI:57705"/>
    </ligand>
</feature>
<keyword evidence="2 10" id="KW-0132">Cell division</keyword>
<dbReference type="InterPro" id="IPR004276">
    <property type="entry name" value="GlycoTrans_28_N"/>
</dbReference>
<evidence type="ECO:0000259" key="12">
    <source>
        <dbReference type="Pfam" id="PF04101"/>
    </source>
</evidence>
<dbReference type="GO" id="GO:0009252">
    <property type="term" value="P:peptidoglycan biosynthetic process"/>
    <property type="evidence" value="ECO:0007669"/>
    <property type="project" value="UniProtKB-UniRule"/>
</dbReference>
<keyword evidence="6 10" id="KW-0573">Peptidoglycan synthesis</keyword>
<comment type="pathway">
    <text evidence="10">Cell wall biogenesis; peptidoglycan biosynthesis.</text>
</comment>
<comment type="caution">
    <text evidence="10">Lacks conserved residue(s) required for the propagation of feature annotation.</text>
</comment>
<dbReference type="HOGENOM" id="CLU_037404_0_1_11"/>
<dbReference type="KEGG" id="cbac:JI75_06295"/>
<dbReference type="EMBL" id="CP009302">
    <property type="protein sequence ID" value="AJC12321.1"/>
    <property type="molecule type" value="Genomic_DNA"/>
</dbReference>
<evidence type="ECO:0000256" key="2">
    <source>
        <dbReference type="ARBA" id="ARBA00022618"/>
    </source>
</evidence>
<evidence type="ECO:0000256" key="9">
    <source>
        <dbReference type="ARBA" id="ARBA00023316"/>
    </source>
</evidence>